<dbReference type="Gene3D" id="1.10.630.10">
    <property type="entry name" value="Cytochrome P450"/>
    <property type="match status" value="1"/>
</dbReference>
<name>A0A9W8Q2M1_AKAMU</name>
<dbReference type="InterPro" id="IPR002401">
    <property type="entry name" value="Cyt_P450_E_grp-I"/>
</dbReference>
<dbReference type="InterPro" id="IPR036396">
    <property type="entry name" value="Cyt_P450_sf"/>
</dbReference>
<dbReference type="GO" id="GO:0016705">
    <property type="term" value="F:oxidoreductase activity, acting on paired donors, with incorporation or reduction of molecular oxygen"/>
    <property type="evidence" value="ECO:0007669"/>
    <property type="project" value="InterPro"/>
</dbReference>
<comment type="caution">
    <text evidence="7">The sequence shown here is derived from an EMBL/GenBank/DDBJ whole genome shotgun (WGS) entry which is preliminary data.</text>
</comment>
<keyword evidence="6" id="KW-0560">Oxidoreductase</keyword>
<dbReference type="RefSeq" id="XP_056048604.1">
    <property type="nucleotide sequence ID" value="XM_056194925.1"/>
</dbReference>
<dbReference type="PRINTS" id="PR00385">
    <property type="entry name" value="P450"/>
</dbReference>
<dbReference type="PRINTS" id="PR00463">
    <property type="entry name" value="EP450I"/>
</dbReference>
<evidence type="ECO:0008006" key="9">
    <source>
        <dbReference type="Google" id="ProtNLM"/>
    </source>
</evidence>
<dbReference type="InterPro" id="IPR001128">
    <property type="entry name" value="Cyt_P450"/>
</dbReference>
<evidence type="ECO:0000256" key="6">
    <source>
        <dbReference type="RuleBase" id="RU000461"/>
    </source>
</evidence>
<dbReference type="KEGG" id="amus:LMH87_003801"/>
<dbReference type="CDD" id="cd11058">
    <property type="entry name" value="CYP60B-like"/>
    <property type="match status" value="1"/>
</dbReference>
<comment type="similarity">
    <text evidence="6">Belongs to the cytochrome P450 family.</text>
</comment>
<dbReference type="PROSITE" id="PS00086">
    <property type="entry name" value="CYTOCHROME_P450"/>
    <property type="match status" value="1"/>
</dbReference>
<protein>
    <recommendedName>
        <fullName evidence="9">Benzoate 4-monooxygenase cytochrome P450</fullName>
    </recommendedName>
</protein>
<keyword evidence="3 5" id="KW-0479">Metal-binding</keyword>
<evidence type="ECO:0000256" key="2">
    <source>
        <dbReference type="ARBA" id="ARBA00022617"/>
    </source>
</evidence>
<keyword evidence="8" id="KW-1185">Reference proteome</keyword>
<dbReference type="SUPFAM" id="SSF48264">
    <property type="entry name" value="Cytochrome P450"/>
    <property type="match status" value="1"/>
</dbReference>
<dbReference type="InterPro" id="IPR017972">
    <property type="entry name" value="Cyt_P450_CS"/>
</dbReference>
<dbReference type="Pfam" id="PF00067">
    <property type="entry name" value="p450"/>
    <property type="match status" value="1"/>
</dbReference>
<dbReference type="FunFam" id="1.10.630.10:FF:000129">
    <property type="entry name" value="Benzoate 4-monooxygenase cytochrome P450"/>
    <property type="match status" value="1"/>
</dbReference>
<proteinExistence type="inferred from homology"/>
<dbReference type="GO" id="GO:0020037">
    <property type="term" value="F:heme binding"/>
    <property type="evidence" value="ECO:0007669"/>
    <property type="project" value="InterPro"/>
</dbReference>
<dbReference type="PANTHER" id="PTHR24305:SF161">
    <property type="entry name" value="P450, PUTATIVE (EUROFUNG)-RELATED"/>
    <property type="match status" value="1"/>
</dbReference>
<keyword evidence="4 5" id="KW-0408">Iron</keyword>
<keyword evidence="6" id="KW-0503">Monooxygenase</keyword>
<dbReference type="EMBL" id="JAJHUN010000011">
    <property type="protein sequence ID" value="KAJ4144934.1"/>
    <property type="molecule type" value="Genomic_DNA"/>
</dbReference>
<evidence type="ECO:0000313" key="8">
    <source>
        <dbReference type="Proteomes" id="UP001144673"/>
    </source>
</evidence>
<keyword evidence="2 5" id="KW-0349">Heme</keyword>
<evidence type="ECO:0000256" key="3">
    <source>
        <dbReference type="ARBA" id="ARBA00022723"/>
    </source>
</evidence>
<comment type="cofactor">
    <cofactor evidence="1 5">
        <name>heme</name>
        <dbReference type="ChEBI" id="CHEBI:30413"/>
    </cofactor>
</comment>
<gene>
    <name evidence="7" type="ORF">LMH87_003801</name>
</gene>
<organism evidence="7 8">
    <name type="scientific">Akanthomyces muscarius</name>
    <name type="common">Entomopathogenic fungus</name>
    <name type="synonym">Lecanicillium muscarium</name>
    <dbReference type="NCBI Taxonomy" id="2231603"/>
    <lineage>
        <taxon>Eukaryota</taxon>
        <taxon>Fungi</taxon>
        <taxon>Dikarya</taxon>
        <taxon>Ascomycota</taxon>
        <taxon>Pezizomycotina</taxon>
        <taxon>Sordariomycetes</taxon>
        <taxon>Hypocreomycetidae</taxon>
        <taxon>Hypocreales</taxon>
        <taxon>Cordycipitaceae</taxon>
        <taxon>Akanthomyces</taxon>
    </lineage>
</organism>
<reference evidence="7" key="1">
    <citation type="journal article" date="2023" name="Access Microbiol">
        <title>De-novo genome assembly for Akanthomyces muscarius, a biocontrol agent of insect agricultural pests.</title>
        <authorList>
            <person name="Erdos Z."/>
            <person name="Studholme D.J."/>
            <person name="Raymond B."/>
            <person name="Sharma M."/>
        </authorList>
    </citation>
    <scope>NUCLEOTIDE SEQUENCE</scope>
    <source>
        <strain evidence="7">Ve6</strain>
    </source>
</reference>
<dbReference type="GO" id="GO:0005506">
    <property type="term" value="F:iron ion binding"/>
    <property type="evidence" value="ECO:0007669"/>
    <property type="project" value="InterPro"/>
</dbReference>
<accession>A0A9W8Q2M1</accession>
<dbReference type="PANTHER" id="PTHR24305">
    <property type="entry name" value="CYTOCHROME P450"/>
    <property type="match status" value="1"/>
</dbReference>
<evidence type="ECO:0000256" key="5">
    <source>
        <dbReference type="PIRSR" id="PIRSR602401-1"/>
    </source>
</evidence>
<evidence type="ECO:0000256" key="1">
    <source>
        <dbReference type="ARBA" id="ARBA00001971"/>
    </source>
</evidence>
<sequence>MQWAIFGLVWVAWLLYKLAAYFTHPLRNIRGPFSASFSNALYSWNFMSGRQPYRQLQIHEKYGPVVRVAPNEVSFNTASSWRDIYGPRKGVGPFIKSEFYDGGNFASESLSIVSERDPKNHAEMRKYLSSAFSDRTLKSQEPLVADCTDTFIEKLGEAGKADSGTDMTMWFNLTTFDIIGSLAFGQDFGGVKTGKQHFWVAIVTKSLRLGALADCFRRFPALAAVFQKVFSRMIDKLLQENRLHQKYTMDLVQTRLSNQSDRPDFLSKIIEARDTASIPDVAIAAHSSDFVIAGSETTATTLACMTYYLLKNPDIMLDLKQEVRGAFSSYESIDAATAGSLKYLKAVAQEAMRMYPPLPFALPRVVPEGGATVDGHFLPAGTIVSTSPFAASMSSANFKDPWRFDPSRWLRKDCADQTEASQPFSLGSRSCMGRTLGWMELQTIMAKMIYKYDLELVDKDLDWHKASKMHTLWEKPELMVRVRPRKS</sequence>
<evidence type="ECO:0000256" key="4">
    <source>
        <dbReference type="ARBA" id="ARBA00023004"/>
    </source>
</evidence>
<dbReference type="AlphaFoldDB" id="A0A9W8Q2M1"/>
<dbReference type="GeneID" id="80890960"/>
<dbReference type="InterPro" id="IPR050121">
    <property type="entry name" value="Cytochrome_P450_monoxygenase"/>
</dbReference>
<dbReference type="GO" id="GO:0004497">
    <property type="term" value="F:monooxygenase activity"/>
    <property type="evidence" value="ECO:0007669"/>
    <property type="project" value="UniProtKB-KW"/>
</dbReference>
<evidence type="ECO:0000313" key="7">
    <source>
        <dbReference type="EMBL" id="KAJ4144934.1"/>
    </source>
</evidence>
<feature type="binding site" description="axial binding residue" evidence="5">
    <location>
        <position position="431"/>
    </location>
    <ligand>
        <name>heme</name>
        <dbReference type="ChEBI" id="CHEBI:30413"/>
    </ligand>
    <ligandPart>
        <name>Fe</name>
        <dbReference type="ChEBI" id="CHEBI:18248"/>
    </ligandPart>
</feature>
<dbReference type="Proteomes" id="UP001144673">
    <property type="component" value="Chromosome 2"/>
</dbReference>